<proteinExistence type="predicted"/>
<organism evidence="1 2">
    <name type="scientific">Leptospira limi</name>
    <dbReference type="NCBI Taxonomy" id="2950023"/>
    <lineage>
        <taxon>Bacteria</taxon>
        <taxon>Pseudomonadati</taxon>
        <taxon>Spirochaetota</taxon>
        <taxon>Spirochaetia</taxon>
        <taxon>Leptospirales</taxon>
        <taxon>Leptospiraceae</taxon>
        <taxon>Leptospira</taxon>
    </lineage>
</organism>
<name>A0ABT3M043_9LEPT</name>
<reference evidence="1 2" key="1">
    <citation type="submission" date="2022-06" db="EMBL/GenBank/DDBJ databases">
        <title>Leptospira isolates from biofilms formed at urban environments.</title>
        <authorList>
            <person name="Ribeiro P.S."/>
            <person name="Sousa T."/>
            <person name="Carvalho N."/>
            <person name="Aburjaile F."/>
            <person name="Neves F."/>
            <person name="Oliveira D."/>
            <person name="Blanco L."/>
            <person name="Lima J."/>
            <person name="Costa F."/>
            <person name="Brenig B."/>
            <person name="Soares S."/>
            <person name="Ramos R."/>
            <person name="Goes-Neto A."/>
            <person name="Matiuzzi M."/>
            <person name="Azevedo V."/>
            <person name="Ristow P."/>
        </authorList>
    </citation>
    <scope>NUCLEOTIDE SEQUENCE [LARGE SCALE GENOMIC DNA]</scope>
    <source>
        <strain evidence="1 2">VSF25</strain>
    </source>
</reference>
<protein>
    <recommendedName>
        <fullName evidence="3">Transposase</fullName>
    </recommendedName>
</protein>
<gene>
    <name evidence="1" type="ORF">ND812_14620</name>
</gene>
<evidence type="ECO:0000313" key="1">
    <source>
        <dbReference type="EMBL" id="MCW7463328.1"/>
    </source>
</evidence>
<dbReference type="Proteomes" id="UP001209737">
    <property type="component" value="Unassembled WGS sequence"/>
</dbReference>
<dbReference type="EMBL" id="JAMQPV010000002">
    <property type="protein sequence ID" value="MCW7463328.1"/>
    <property type="molecule type" value="Genomic_DNA"/>
</dbReference>
<evidence type="ECO:0000313" key="2">
    <source>
        <dbReference type="Proteomes" id="UP001209737"/>
    </source>
</evidence>
<dbReference type="RefSeq" id="WP_265376124.1">
    <property type="nucleotide sequence ID" value="NZ_JAMQPV010000002.1"/>
</dbReference>
<accession>A0ABT3M043</accession>
<sequence length="56" mass="6444">MIIRCIIYVVGVRRIIHDNKDLKTVRSESKSSKTGEECFAVILYAKENQNLKTETT</sequence>
<keyword evidence="2" id="KW-1185">Reference proteome</keyword>
<evidence type="ECO:0008006" key="3">
    <source>
        <dbReference type="Google" id="ProtNLM"/>
    </source>
</evidence>
<comment type="caution">
    <text evidence="1">The sequence shown here is derived from an EMBL/GenBank/DDBJ whole genome shotgun (WGS) entry which is preliminary data.</text>
</comment>